<sequence length="82" mass="9442">MIFLRAVEELQDNKDLLMAKWKRLHEEGDLLGQMYGDRLQQLIAHESLEFDAEVMCQVLNHIELAIDGSIKIVFLDGTEVTL</sequence>
<protein>
    <submittedName>
        <fullName evidence="1">Conserved domain protein</fullName>
    </submittedName>
</protein>
<dbReference type="Proteomes" id="UP000004274">
    <property type="component" value="Unassembled WGS sequence"/>
</dbReference>
<accession>A0AAV3EFA7</accession>
<evidence type="ECO:0000313" key="1">
    <source>
        <dbReference type="EMBL" id="EGU67959.1"/>
    </source>
</evidence>
<reference evidence="1 2" key="1">
    <citation type="submission" date="2011-05" db="EMBL/GenBank/DDBJ databases">
        <authorList>
            <person name="Durkin A.S."/>
            <person name="McCorrison J."/>
            <person name="Torralba M."/>
            <person name="Gillis M."/>
            <person name="Methe B."/>
            <person name="Sutton G."/>
            <person name="Nelson K.E."/>
        </authorList>
    </citation>
    <scope>NUCLEOTIDE SEQUENCE [LARGE SCALE GENOMIC DNA]</scope>
    <source>
        <strain evidence="1 2">ATCC 51100</strain>
    </source>
</reference>
<gene>
    <name evidence="1" type="ORF">HMPREF9960_1645</name>
</gene>
<proteinExistence type="predicted"/>
<evidence type="ECO:0000313" key="2">
    <source>
        <dbReference type="Proteomes" id="UP000004274"/>
    </source>
</evidence>
<name>A0AAV3EFA7_STRCR</name>
<organism evidence="1 2">
    <name type="scientific">Streptococcus cristatus ATCC 51100</name>
    <dbReference type="NCBI Taxonomy" id="889201"/>
    <lineage>
        <taxon>Bacteria</taxon>
        <taxon>Bacillati</taxon>
        <taxon>Bacillota</taxon>
        <taxon>Bacilli</taxon>
        <taxon>Lactobacillales</taxon>
        <taxon>Streptococcaceae</taxon>
        <taxon>Streptococcus</taxon>
    </lineage>
</organism>
<comment type="caution">
    <text evidence="1">The sequence shown here is derived from an EMBL/GenBank/DDBJ whole genome shotgun (WGS) entry which is preliminary data.</text>
</comment>
<dbReference type="AlphaFoldDB" id="A0AAV3EFA7"/>
<dbReference type="EMBL" id="AFUE01000006">
    <property type="protein sequence ID" value="EGU67959.1"/>
    <property type="molecule type" value="Genomic_DNA"/>
</dbReference>